<evidence type="ECO:0000313" key="1">
    <source>
        <dbReference type="EMBL" id="KAL0297817.1"/>
    </source>
</evidence>
<reference evidence="1" key="2">
    <citation type="journal article" date="2024" name="Plant">
        <title>Genomic evolution and insights into agronomic trait innovations of Sesamum species.</title>
        <authorList>
            <person name="Miao H."/>
            <person name="Wang L."/>
            <person name="Qu L."/>
            <person name="Liu H."/>
            <person name="Sun Y."/>
            <person name="Le M."/>
            <person name="Wang Q."/>
            <person name="Wei S."/>
            <person name="Zheng Y."/>
            <person name="Lin W."/>
            <person name="Duan Y."/>
            <person name="Cao H."/>
            <person name="Xiong S."/>
            <person name="Wang X."/>
            <person name="Wei L."/>
            <person name="Li C."/>
            <person name="Ma Q."/>
            <person name="Ju M."/>
            <person name="Zhao R."/>
            <person name="Li G."/>
            <person name="Mu C."/>
            <person name="Tian Q."/>
            <person name="Mei H."/>
            <person name="Zhang T."/>
            <person name="Gao T."/>
            <person name="Zhang H."/>
        </authorList>
    </citation>
    <scope>NUCLEOTIDE SEQUENCE</scope>
    <source>
        <strain evidence="1">G02</strain>
    </source>
</reference>
<comment type="caution">
    <text evidence="1">The sequence shown here is derived from an EMBL/GenBank/DDBJ whole genome shotgun (WGS) entry which is preliminary data.</text>
</comment>
<gene>
    <name evidence="1" type="ORF">Sradi_6833800</name>
</gene>
<dbReference type="AlphaFoldDB" id="A0AAW2JV39"/>
<protein>
    <submittedName>
        <fullName evidence="1">Uncharacterized protein</fullName>
    </submittedName>
</protein>
<accession>A0AAW2JV39</accession>
<name>A0AAW2JV39_SESRA</name>
<dbReference type="EMBL" id="JACGWJ010000032">
    <property type="protein sequence ID" value="KAL0297817.1"/>
    <property type="molecule type" value="Genomic_DNA"/>
</dbReference>
<proteinExistence type="predicted"/>
<sequence length="76" mass="8017">MTDYCWASRERDCGGGGKSGWGAWRGNDDSGLRGWCEVGGAASGMGDERAVQWGGGGRVERRGNCKEGEGCTSGRR</sequence>
<organism evidence="1">
    <name type="scientific">Sesamum radiatum</name>
    <name type="common">Black benniseed</name>
    <dbReference type="NCBI Taxonomy" id="300843"/>
    <lineage>
        <taxon>Eukaryota</taxon>
        <taxon>Viridiplantae</taxon>
        <taxon>Streptophyta</taxon>
        <taxon>Embryophyta</taxon>
        <taxon>Tracheophyta</taxon>
        <taxon>Spermatophyta</taxon>
        <taxon>Magnoliopsida</taxon>
        <taxon>eudicotyledons</taxon>
        <taxon>Gunneridae</taxon>
        <taxon>Pentapetalae</taxon>
        <taxon>asterids</taxon>
        <taxon>lamiids</taxon>
        <taxon>Lamiales</taxon>
        <taxon>Pedaliaceae</taxon>
        <taxon>Sesamum</taxon>
    </lineage>
</organism>
<reference evidence="1" key="1">
    <citation type="submission" date="2020-06" db="EMBL/GenBank/DDBJ databases">
        <authorList>
            <person name="Li T."/>
            <person name="Hu X."/>
            <person name="Zhang T."/>
            <person name="Song X."/>
            <person name="Zhang H."/>
            <person name="Dai N."/>
            <person name="Sheng W."/>
            <person name="Hou X."/>
            <person name="Wei L."/>
        </authorList>
    </citation>
    <scope>NUCLEOTIDE SEQUENCE</scope>
    <source>
        <strain evidence="1">G02</strain>
        <tissue evidence="1">Leaf</tissue>
    </source>
</reference>